<organism evidence="10 11">
    <name type="scientific">Sinanodonta woodiana</name>
    <name type="common">Chinese pond mussel</name>
    <name type="synonym">Anodonta woodiana</name>
    <dbReference type="NCBI Taxonomy" id="1069815"/>
    <lineage>
        <taxon>Eukaryota</taxon>
        <taxon>Metazoa</taxon>
        <taxon>Spiralia</taxon>
        <taxon>Lophotrochozoa</taxon>
        <taxon>Mollusca</taxon>
        <taxon>Bivalvia</taxon>
        <taxon>Autobranchia</taxon>
        <taxon>Heteroconchia</taxon>
        <taxon>Palaeoheterodonta</taxon>
        <taxon>Unionida</taxon>
        <taxon>Unionoidea</taxon>
        <taxon>Unionidae</taxon>
        <taxon>Unioninae</taxon>
        <taxon>Sinanodonta</taxon>
    </lineage>
</organism>
<dbReference type="Gene3D" id="3.30.420.40">
    <property type="match status" value="2"/>
</dbReference>
<dbReference type="Gene3D" id="3.90.640.10">
    <property type="entry name" value="Actin, Chain A, domain 4"/>
    <property type="match status" value="1"/>
</dbReference>
<dbReference type="PROSITE" id="PS01036">
    <property type="entry name" value="HSP70_3"/>
    <property type="match status" value="1"/>
</dbReference>
<dbReference type="CDD" id="cd10230">
    <property type="entry name" value="ASKHA_NBD_HSP70_HYOU1"/>
    <property type="match status" value="1"/>
</dbReference>
<keyword evidence="4" id="KW-0547">Nucleotide-binding</keyword>
<evidence type="ECO:0000256" key="6">
    <source>
        <dbReference type="ARBA" id="ARBA00022840"/>
    </source>
</evidence>
<dbReference type="InterPro" id="IPR043129">
    <property type="entry name" value="ATPase_NBD"/>
</dbReference>
<dbReference type="AlphaFoldDB" id="A0ABD3XJ97"/>
<feature type="compositionally biased region" description="Basic and acidic residues" evidence="9">
    <location>
        <begin position="582"/>
        <end position="592"/>
    </location>
</feature>
<dbReference type="GO" id="GO:0005524">
    <property type="term" value="F:ATP binding"/>
    <property type="evidence" value="ECO:0007669"/>
    <property type="project" value="UniProtKB-KW"/>
</dbReference>
<dbReference type="PRINTS" id="PR00301">
    <property type="entry name" value="HEATSHOCK70"/>
</dbReference>
<accession>A0ABD3XJ97</accession>
<dbReference type="SUPFAM" id="SSF100934">
    <property type="entry name" value="Heat shock protein 70kD (HSP70), C-terminal subdomain"/>
    <property type="match status" value="1"/>
</dbReference>
<dbReference type="FunFam" id="3.90.640.10:FF:000012">
    <property type="entry name" value="Hypoxia up-regulated protein 1"/>
    <property type="match status" value="1"/>
</dbReference>
<evidence type="ECO:0000256" key="7">
    <source>
        <dbReference type="ARBA" id="ARBA00023186"/>
    </source>
</evidence>
<keyword evidence="6" id="KW-0067">ATP-binding</keyword>
<evidence type="ECO:0000256" key="9">
    <source>
        <dbReference type="SAM" id="MobiDB-lite"/>
    </source>
</evidence>
<dbReference type="Gene3D" id="2.60.34.10">
    <property type="entry name" value="Substrate Binding Domain Of DNAk, Chain A, domain 1"/>
    <property type="match status" value="1"/>
</dbReference>
<keyword evidence="11" id="KW-1185">Reference proteome</keyword>
<sequence>MILKMKLVSIATILAGLFSLTVARLAVMSVDLGSEYMKVAIVKPGVPMEIVLDTDSARKTSSVIVIRDGERFYGNAAENLAVRFPNRGFWYLTQIIGKKFEDPQVAKFQKRFHYFNLIKDEDRGTVLFKVDDETTYSPEELLGMLLERAKHYAENFAAQPVKDCVITVPPYFNQAERRSILYAAELGGLNVLQLISDNAAVALNYGVFRRKMFNSTMQYYVFYDMGATKTTATVVGYQVVQMKEGTRVESNPQLVIQGVGYDRELGGLEFSMRLRDHLARVFNSQKKTKTDVFTNPRAMAKLFKEAHRVKKILSANNDHMAQVEGLLDDQDFKTRITRAEFEEMCADLFERVTKPLEEALKVSEVTLGEITEVILMGGSTRIPKVQDLLMKYIGRTELGKSINTDEAAAMGAVYQAAYLGKGFKVKTFSVKEGNIYPIVVEFEKHHSSEESSESSKVIKRTLFGRMNPYPQRKVMTFNKHLKDFNFNISYGDLSFLSKDEAALFASPQLQQVNLTGVAEVYSKHTDNVDSKGIKAHFKMDESGFLKIEKVEAVFEKTEEEKVEDSAWSKLGDTISGLFGSSEGKDAEVKPTESSEPAEDVGTEEDQKSGGDKEQEKKKKEKDDTKSPEDEQKTEETTDKEKDGKKEEDKKEEKKEELGKKLKQVVIRENITFDSEVKDIIMPSKDSTRQSKRKLADWTSKDHEKAMLEKSKNELESFIYDATDKLSQTVYEKHSTQEERDNISQELAAASDWLSETDQDTTMTAYTDKLKSLKKLTKDLNFRVKEATERPKALDALKSMLNHSEHFVKTLKNLTVLEEPIFTAVEVETLEKLINNTKEWRAHMLKEQGETKPTEKPKILIEDIAEKIAALDREIKYMINKAKHFKPKPAKANKSDINETVIEEETVGNETKEAKDSANQEEDGKYNEQDFWTEGGDQPEGDGPSIDTPPADESTDKEEPILELGDGQSTDTKEPSEKEEKEKSTHDPSDL</sequence>
<dbReference type="InterPro" id="IPR029048">
    <property type="entry name" value="HSP70_C_sf"/>
</dbReference>
<dbReference type="FunFam" id="3.30.30.30:FF:000004">
    <property type="entry name" value="hypoxia up-regulated protein 1"/>
    <property type="match status" value="1"/>
</dbReference>
<dbReference type="InterPro" id="IPR018181">
    <property type="entry name" value="Heat_shock_70_CS"/>
</dbReference>
<dbReference type="EMBL" id="JBJQND010000002">
    <property type="protein sequence ID" value="KAL3886152.1"/>
    <property type="molecule type" value="Genomic_DNA"/>
</dbReference>
<comment type="similarity">
    <text evidence="2">Belongs to the heat shock protein 70 family.</text>
</comment>
<keyword evidence="7" id="KW-0143">Chaperone</keyword>
<evidence type="ECO:0000256" key="8">
    <source>
        <dbReference type="ARBA" id="ARBA00040503"/>
    </source>
</evidence>
<dbReference type="PANTHER" id="PTHR45639">
    <property type="entry name" value="HSC70CB, ISOFORM G-RELATED"/>
    <property type="match status" value="1"/>
</dbReference>
<comment type="subcellular location">
    <subcellularLocation>
        <location evidence="1">Endoplasmic reticulum lumen</location>
    </subcellularLocation>
</comment>
<keyword evidence="3" id="KW-0732">Signal</keyword>
<feature type="compositionally biased region" description="Basic and acidic residues" evidence="9">
    <location>
        <begin position="909"/>
        <end position="927"/>
    </location>
</feature>
<reference evidence="10 11" key="1">
    <citation type="submission" date="2024-11" db="EMBL/GenBank/DDBJ databases">
        <title>Chromosome-level genome assembly of the freshwater bivalve Anodonta woodiana.</title>
        <authorList>
            <person name="Chen X."/>
        </authorList>
    </citation>
    <scope>NUCLEOTIDE SEQUENCE [LARGE SCALE GENOMIC DNA]</scope>
    <source>
        <strain evidence="10">MN2024</strain>
        <tissue evidence="10">Gills</tissue>
    </source>
</reference>
<feature type="compositionally biased region" description="Basic and acidic residues" evidence="9">
    <location>
        <begin position="685"/>
        <end position="703"/>
    </location>
</feature>
<evidence type="ECO:0000313" key="10">
    <source>
        <dbReference type="EMBL" id="KAL3886152.1"/>
    </source>
</evidence>
<evidence type="ECO:0000256" key="4">
    <source>
        <dbReference type="ARBA" id="ARBA00022741"/>
    </source>
</evidence>
<dbReference type="Gene3D" id="3.30.30.30">
    <property type="match status" value="1"/>
</dbReference>
<name>A0ABD3XJ97_SINWO</name>
<evidence type="ECO:0000256" key="2">
    <source>
        <dbReference type="ARBA" id="ARBA00007381"/>
    </source>
</evidence>
<dbReference type="InterPro" id="IPR029047">
    <property type="entry name" value="HSP70_peptide-bd_sf"/>
</dbReference>
<dbReference type="SUPFAM" id="SSF53067">
    <property type="entry name" value="Actin-like ATPase domain"/>
    <property type="match status" value="2"/>
</dbReference>
<dbReference type="Pfam" id="PF00012">
    <property type="entry name" value="HSP70"/>
    <property type="match status" value="1"/>
</dbReference>
<feature type="compositionally biased region" description="Basic and acidic residues" evidence="9">
    <location>
        <begin position="604"/>
        <end position="659"/>
    </location>
</feature>
<gene>
    <name evidence="10" type="ORF">ACJMK2_026168</name>
</gene>
<proteinExistence type="inferred from homology"/>
<dbReference type="Gene3D" id="1.20.1270.10">
    <property type="match status" value="1"/>
</dbReference>
<dbReference type="GO" id="GO:0005788">
    <property type="term" value="C:endoplasmic reticulum lumen"/>
    <property type="evidence" value="ECO:0007669"/>
    <property type="project" value="UniProtKB-SubCell"/>
</dbReference>
<dbReference type="Proteomes" id="UP001634394">
    <property type="component" value="Unassembled WGS sequence"/>
</dbReference>
<protein>
    <recommendedName>
        <fullName evidence="8">Hypoxia up-regulated protein 1</fullName>
    </recommendedName>
</protein>
<feature type="region of interest" description="Disordered" evidence="9">
    <location>
        <begin position="884"/>
        <end position="990"/>
    </location>
</feature>
<evidence type="ECO:0000256" key="5">
    <source>
        <dbReference type="ARBA" id="ARBA00022824"/>
    </source>
</evidence>
<evidence type="ECO:0000313" key="11">
    <source>
        <dbReference type="Proteomes" id="UP001634394"/>
    </source>
</evidence>
<evidence type="ECO:0000256" key="1">
    <source>
        <dbReference type="ARBA" id="ARBA00004319"/>
    </source>
</evidence>
<feature type="region of interest" description="Disordered" evidence="9">
    <location>
        <begin position="682"/>
        <end position="703"/>
    </location>
</feature>
<feature type="region of interest" description="Disordered" evidence="9">
    <location>
        <begin position="573"/>
        <end position="660"/>
    </location>
</feature>
<dbReference type="PANTHER" id="PTHR45639:SF3">
    <property type="entry name" value="HYPOXIA UP-REGULATED PROTEIN 1"/>
    <property type="match status" value="1"/>
</dbReference>
<comment type="caution">
    <text evidence="10">The sequence shown here is derived from an EMBL/GenBank/DDBJ whole genome shotgun (WGS) entry which is preliminary data.</text>
</comment>
<keyword evidence="5" id="KW-0256">Endoplasmic reticulum</keyword>
<evidence type="ECO:0000256" key="3">
    <source>
        <dbReference type="ARBA" id="ARBA00022729"/>
    </source>
</evidence>
<feature type="compositionally biased region" description="Basic and acidic residues" evidence="9">
    <location>
        <begin position="970"/>
        <end position="990"/>
    </location>
</feature>
<dbReference type="InterPro" id="IPR013126">
    <property type="entry name" value="Hsp_70_fam"/>
</dbReference>